<keyword evidence="2" id="KW-1133">Transmembrane helix</keyword>
<dbReference type="OrthoDB" id="6509636at2759"/>
<dbReference type="GO" id="GO:0016405">
    <property type="term" value="F:CoA-ligase activity"/>
    <property type="evidence" value="ECO:0007669"/>
    <property type="project" value="TreeGrafter"/>
</dbReference>
<dbReference type="Gene3D" id="3.30.300.30">
    <property type="match status" value="1"/>
</dbReference>
<feature type="domain" description="AMP-dependent synthetase/ligase" evidence="3">
    <location>
        <begin position="28"/>
        <end position="384"/>
    </location>
</feature>
<proteinExistence type="inferred from homology"/>
<evidence type="ECO:0000256" key="2">
    <source>
        <dbReference type="SAM" id="Phobius"/>
    </source>
</evidence>
<dbReference type="InterPro" id="IPR045851">
    <property type="entry name" value="AMP-bd_C_sf"/>
</dbReference>
<dbReference type="Gene3D" id="3.40.50.12780">
    <property type="entry name" value="N-terminal domain of ligase-like"/>
    <property type="match status" value="1"/>
</dbReference>
<evidence type="ECO:0000313" key="6">
    <source>
        <dbReference type="Proteomes" id="UP000799766"/>
    </source>
</evidence>
<keyword evidence="2" id="KW-0472">Membrane</keyword>
<dbReference type="AlphaFoldDB" id="A0A6A6NV06"/>
<sequence length="531" mass="59819">MPFLAQEHMHIPTKDLLSWMFDDQAYGENKPVYIDAADPNRTICSRQAKSIIRKLAAGFKKAGLKKASIYYSMVFLGIVAAGGVFAGTNPSYTAYELEHAVRTAKIKMLVVEPELVSNALAAAKATGIPQSRIFIFNSRGQPVADGLQSWEALQQHGEVDWECWDDKVKSENTSVARLFSSGTTGLPKALDMSHYNFVAQHTLVMEYRPRDYVILRLLSNPMFHVSIVPRAHTSPLRGGYVTYVMRRFELEPYLRNIEVYQITEANMVPPMVIQIINSPLSTKYSFQSVRFAWVGAAPLDKEPQARLKAFLRDDTPFNQVWGMSETSCIATMLYYPEQDPTGSVGQFMPNLDAKLVDDDGHDITDYGVTGELCVRGPTVVKGYFDNEEANRRDWDEDGFFHTGDVAYRDPANKLWYIVDRKKDLIKVRGFQVSPAEIEGVLLRHRSIVDAAVIGVKFGRDGSEYPRAYVVLAKGARMTEKEVARFCNGRLARYKGLEGGVRFVEFIPKNASGKILKKKIRRWAERDLGAKL</sequence>
<reference evidence="5" key="1">
    <citation type="journal article" date="2020" name="Stud. Mycol.">
        <title>101 Dothideomycetes genomes: a test case for predicting lifestyles and emergence of pathogens.</title>
        <authorList>
            <person name="Haridas S."/>
            <person name="Albert R."/>
            <person name="Binder M."/>
            <person name="Bloem J."/>
            <person name="Labutti K."/>
            <person name="Salamov A."/>
            <person name="Andreopoulos B."/>
            <person name="Baker S."/>
            <person name="Barry K."/>
            <person name="Bills G."/>
            <person name="Bluhm B."/>
            <person name="Cannon C."/>
            <person name="Castanera R."/>
            <person name="Culley D."/>
            <person name="Daum C."/>
            <person name="Ezra D."/>
            <person name="Gonzalez J."/>
            <person name="Henrissat B."/>
            <person name="Kuo A."/>
            <person name="Liang C."/>
            <person name="Lipzen A."/>
            <person name="Lutzoni F."/>
            <person name="Magnuson J."/>
            <person name="Mondo S."/>
            <person name="Nolan M."/>
            <person name="Ohm R."/>
            <person name="Pangilinan J."/>
            <person name="Park H.-J."/>
            <person name="Ramirez L."/>
            <person name="Alfaro M."/>
            <person name="Sun H."/>
            <person name="Tritt A."/>
            <person name="Yoshinaga Y."/>
            <person name="Zwiers L.-H."/>
            <person name="Turgeon B."/>
            <person name="Goodwin S."/>
            <person name="Spatafora J."/>
            <person name="Crous P."/>
            <person name="Grigoriev I."/>
        </authorList>
    </citation>
    <scope>NUCLEOTIDE SEQUENCE</scope>
    <source>
        <strain evidence="5">ATCC 16933</strain>
    </source>
</reference>
<feature type="transmembrane region" description="Helical" evidence="2">
    <location>
        <begin position="69"/>
        <end position="87"/>
    </location>
</feature>
<organism evidence="5 6">
    <name type="scientific">Lineolata rhizophorae</name>
    <dbReference type="NCBI Taxonomy" id="578093"/>
    <lineage>
        <taxon>Eukaryota</taxon>
        <taxon>Fungi</taxon>
        <taxon>Dikarya</taxon>
        <taxon>Ascomycota</taxon>
        <taxon>Pezizomycotina</taxon>
        <taxon>Dothideomycetes</taxon>
        <taxon>Dothideomycetes incertae sedis</taxon>
        <taxon>Lineolatales</taxon>
        <taxon>Lineolataceae</taxon>
        <taxon>Lineolata</taxon>
    </lineage>
</organism>
<dbReference type="CDD" id="cd05911">
    <property type="entry name" value="Firefly_Luc_like"/>
    <property type="match status" value="1"/>
</dbReference>
<dbReference type="Pfam" id="PF13193">
    <property type="entry name" value="AMP-binding_C"/>
    <property type="match status" value="1"/>
</dbReference>
<dbReference type="InterPro" id="IPR025110">
    <property type="entry name" value="AMP-bd_C"/>
</dbReference>
<dbReference type="InterPro" id="IPR000873">
    <property type="entry name" value="AMP-dep_synth/lig_dom"/>
</dbReference>
<evidence type="ECO:0000313" key="5">
    <source>
        <dbReference type="EMBL" id="KAF2455093.1"/>
    </source>
</evidence>
<dbReference type="EMBL" id="MU001688">
    <property type="protein sequence ID" value="KAF2455093.1"/>
    <property type="molecule type" value="Genomic_DNA"/>
</dbReference>
<protein>
    <submittedName>
        <fullName evidence="5">Putative AMP-binding enzyme</fullName>
    </submittedName>
</protein>
<evidence type="ECO:0000256" key="1">
    <source>
        <dbReference type="ARBA" id="ARBA00006432"/>
    </source>
</evidence>
<feature type="domain" description="AMP-binding enzyme C-terminal" evidence="4">
    <location>
        <begin position="436"/>
        <end position="513"/>
    </location>
</feature>
<accession>A0A6A6NV06</accession>
<keyword evidence="6" id="KW-1185">Reference proteome</keyword>
<dbReference type="InterPro" id="IPR042099">
    <property type="entry name" value="ANL_N_sf"/>
</dbReference>
<evidence type="ECO:0000259" key="4">
    <source>
        <dbReference type="Pfam" id="PF13193"/>
    </source>
</evidence>
<dbReference type="PANTHER" id="PTHR24096:SF265">
    <property type="entry name" value="ENZYME, PUTATIVE (AFU_ORTHOLOGUE AFUA_5G14270)-RELATED"/>
    <property type="match status" value="1"/>
</dbReference>
<dbReference type="Proteomes" id="UP000799766">
    <property type="component" value="Unassembled WGS sequence"/>
</dbReference>
<dbReference type="SUPFAM" id="SSF56801">
    <property type="entry name" value="Acetyl-CoA synthetase-like"/>
    <property type="match status" value="1"/>
</dbReference>
<dbReference type="Pfam" id="PF00501">
    <property type="entry name" value="AMP-binding"/>
    <property type="match status" value="1"/>
</dbReference>
<dbReference type="PANTHER" id="PTHR24096">
    <property type="entry name" value="LONG-CHAIN-FATTY-ACID--COA LIGASE"/>
    <property type="match status" value="1"/>
</dbReference>
<keyword evidence="2" id="KW-0812">Transmembrane</keyword>
<evidence type="ECO:0000259" key="3">
    <source>
        <dbReference type="Pfam" id="PF00501"/>
    </source>
</evidence>
<gene>
    <name evidence="5" type="ORF">BDY21DRAFT_387205</name>
</gene>
<comment type="similarity">
    <text evidence="1">Belongs to the ATP-dependent AMP-binding enzyme family.</text>
</comment>
<dbReference type="FunFam" id="3.30.300.30:FF:000007">
    <property type="entry name" value="4-coumarate--CoA ligase 2"/>
    <property type="match status" value="1"/>
</dbReference>
<dbReference type="GO" id="GO:0019748">
    <property type="term" value="P:secondary metabolic process"/>
    <property type="evidence" value="ECO:0007669"/>
    <property type="project" value="TreeGrafter"/>
</dbReference>
<name>A0A6A6NV06_9PEZI</name>